<dbReference type="InterPro" id="IPR027065">
    <property type="entry name" value="Lon_Prtase"/>
</dbReference>
<dbReference type="Gene3D" id="1.10.8.60">
    <property type="match status" value="1"/>
</dbReference>
<dbReference type="InterPro" id="IPR054594">
    <property type="entry name" value="Lon_lid"/>
</dbReference>
<feature type="compositionally biased region" description="Basic residues" evidence="1">
    <location>
        <begin position="27"/>
        <end position="38"/>
    </location>
</feature>
<feature type="region of interest" description="Disordered" evidence="1">
    <location>
        <begin position="1"/>
        <end position="81"/>
    </location>
</feature>
<dbReference type="GO" id="GO:0006515">
    <property type="term" value="P:protein quality control for misfolded or incompletely synthesized proteins"/>
    <property type="evidence" value="ECO:0007669"/>
    <property type="project" value="TreeGrafter"/>
</dbReference>
<dbReference type="GO" id="GO:0016887">
    <property type="term" value="F:ATP hydrolysis activity"/>
    <property type="evidence" value="ECO:0007669"/>
    <property type="project" value="InterPro"/>
</dbReference>
<dbReference type="PANTHER" id="PTHR43718:SF2">
    <property type="entry name" value="LON PROTEASE HOMOLOG, MITOCHONDRIAL"/>
    <property type="match status" value="1"/>
</dbReference>
<feature type="compositionally biased region" description="Acidic residues" evidence="1">
    <location>
        <begin position="43"/>
        <end position="76"/>
    </location>
</feature>
<accession>A0A6C0EML9</accession>
<feature type="compositionally biased region" description="Acidic residues" evidence="1">
    <location>
        <begin position="159"/>
        <end position="168"/>
    </location>
</feature>
<reference evidence="4" key="1">
    <citation type="journal article" date="2020" name="Nature">
        <title>Giant virus diversity and host interactions through global metagenomics.</title>
        <authorList>
            <person name="Schulz F."/>
            <person name="Roux S."/>
            <person name="Paez-Espino D."/>
            <person name="Jungbluth S."/>
            <person name="Walsh D.A."/>
            <person name="Denef V.J."/>
            <person name="McMahon K.D."/>
            <person name="Konstantinidis K.T."/>
            <person name="Eloe-Fadrosh E.A."/>
            <person name="Kyrpides N.C."/>
            <person name="Woyke T."/>
        </authorList>
    </citation>
    <scope>NUCLEOTIDE SEQUENCE</scope>
    <source>
        <strain evidence="4">GVMAG-M-3300009149-34</strain>
    </source>
</reference>
<protein>
    <submittedName>
        <fullName evidence="4">Uncharacterized protein</fullName>
    </submittedName>
</protein>
<evidence type="ECO:0000259" key="2">
    <source>
        <dbReference type="Pfam" id="PF00004"/>
    </source>
</evidence>
<feature type="domain" description="ATPase AAA-type core" evidence="2">
    <location>
        <begin position="533"/>
        <end position="671"/>
    </location>
</feature>
<dbReference type="GO" id="GO:0051131">
    <property type="term" value="P:chaperone-mediated protein complex assembly"/>
    <property type="evidence" value="ECO:0007669"/>
    <property type="project" value="TreeGrafter"/>
</dbReference>
<organism evidence="4">
    <name type="scientific">viral metagenome</name>
    <dbReference type="NCBI Taxonomy" id="1070528"/>
    <lineage>
        <taxon>unclassified sequences</taxon>
        <taxon>metagenomes</taxon>
        <taxon>organismal metagenomes</taxon>
    </lineage>
</organism>
<feature type="compositionally biased region" description="Basic residues" evidence="1">
    <location>
        <begin position="140"/>
        <end position="155"/>
    </location>
</feature>
<dbReference type="GO" id="GO:0003697">
    <property type="term" value="F:single-stranded DNA binding"/>
    <property type="evidence" value="ECO:0007669"/>
    <property type="project" value="TreeGrafter"/>
</dbReference>
<dbReference type="InterPro" id="IPR003959">
    <property type="entry name" value="ATPase_AAA_core"/>
</dbReference>
<sequence length="789" mass="91384">MDKSDITDRLAKSPKKGYKFRQSTKEKSKKNKIIKAKHLASDSDSDSDYDPEEEMYILVEDDDEETDSSEEEEETKEDFNTREFQKFVQKIFPSKSGQERVRQLEKIDEMLEKKKEKKKKSKSSRIKNKKLTDAETKNTISKKGRATGFRKKKKKVVEESSEDEEAFEEIMRKEEAKMLCEDLLDDDEKMDENEIQDMLRQNMKFNIIFTVGQPDEEEEEDETSEEDEEEEEEPAKTSEKSEKETKTQFKKNQKVSVYYKDWDKAYVGKIKTIVAVGNNPAYSLYNIELEKTEDKDEEEWEIQENIKGKYITAVDENEQVEDSEILDELQELIKCRKSKGSDAMIAKLDKMSQAYKRKQTKEQKKREIKLKSKNVSTLRKLLRAPNIMNDFKYFKDMGIDAQKKIIRRLKEVNKLSSVEKPYRLQLLDSDMPACYQSAALKKINVLNYMDPGSGEYYKIKQWVDAFMSIPFGKTKQLPLTIDDGMEKCNAFMENAKKVLDECVYGLDDAKMQILQLVGNWISNPNSIGTAIAIKGPPGTGKTTLIKEGISKILQRPFAFLALGGATDSSFLEGHGYTYEGSTWGKIVNILIQSKCMNPVIYFDELDKISETPKSEEITGILTHLTDTTQNNCFHDKYFANMDFDLSKSLFIFSYNDESKVNPILKDRMYRIHTEGYVTKEKITIAKNYLIPKIEKNVNFKSEDITITDEALVKIIDGFTDKEKGVRNLKRCLEIIYTKLNLYRLMKPDSKLFEKENTINVTFPFTVTEEVINKLIKLNESSSAPFGMYI</sequence>
<dbReference type="InterPro" id="IPR027417">
    <property type="entry name" value="P-loop_NTPase"/>
</dbReference>
<feature type="region of interest" description="Disordered" evidence="1">
    <location>
        <begin position="112"/>
        <end position="168"/>
    </location>
</feature>
<dbReference type="SUPFAM" id="SSF52540">
    <property type="entry name" value="P-loop containing nucleoside triphosphate hydrolases"/>
    <property type="match status" value="1"/>
</dbReference>
<dbReference type="GO" id="GO:0004252">
    <property type="term" value="F:serine-type endopeptidase activity"/>
    <property type="evidence" value="ECO:0007669"/>
    <property type="project" value="InterPro"/>
</dbReference>
<feature type="compositionally biased region" description="Acidic residues" evidence="1">
    <location>
        <begin position="214"/>
        <end position="233"/>
    </location>
</feature>
<dbReference type="GO" id="GO:0005524">
    <property type="term" value="F:ATP binding"/>
    <property type="evidence" value="ECO:0007669"/>
    <property type="project" value="InterPro"/>
</dbReference>
<feature type="compositionally biased region" description="Basic residues" evidence="1">
    <location>
        <begin position="115"/>
        <end position="129"/>
    </location>
</feature>
<feature type="domain" description="Lon protease AAA+ ATPase lid" evidence="3">
    <location>
        <begin position="697"/>
        <end position="740"/>
    </location>
</feature>
<dbReference type="Pfam" id="PF22667">
    <property type="entry name" value="Lon_lid"/>
    <property type="match status" value="1"/>
</dbReference>
<dbReference type="Pfam" id="PF00004">
    <property type="entry name" value="AAA"/>
    <property type="match status" value="1"/>
</dbReference>
<evidence type="ECO:0000259" key="3">
    <source>
        <dbReference type="Pfam" id="PF22667"/>
    </source>
</evidence>
<dbReference type="GO" id="GO:0007005">
    <property type="term" value="P:mitochondrion organization"/>
    <property type="evidence" value="ECO:0007669"/>
    <property type="project" value="TreeGrafter"/>
</dbReference>
<feature type="compositionally biased region" description="Basic and acidic residues" evidence="1">
    <location>
        <begin position="234"/>
        <end position="247"/>
    </location>
</feature>
<feature type="compositionally biased region" description="Basic and acidic residues" evidence="1">
    <location>
        <begin position="1"/>
        <end position="11"/>
    </location>
</feature>
<name>A0A6C0EML9_9ZZZZ</name>
<dbReference type="GO" id="GO:0004176">
    <property type="term" value="F:ATP-dependent peptidase activity"/>
    <property type="evidence" value="ECO:0007669"/>
    <property type="project" value="InterPro"/>
</dbReference>
<feature type="region of interest" description="Disordered" evidence="1">
    <location>
        <begin position="209"/>
        <end position="247"/>
    </location>
</feature>
<dbReference type="PANTHER" id="PTHR43718">
    <property type="entry name" value="LON PROTEASE"/>
    <property type="match status" value="1"/>
</dbReference>
<dbReference type="GO" id="GO:0005759">
    <property type="term" value="C:mitochondrial matrix"/>
    <property type="evidence" value="ECO:0007669"/>
    <property type="project" value="TreeGrafter"/>
</dbReference>
<dbReference type="AlphaFoldDB" id="A0A6C0EML9"/>
<proteinExistence type="predicted"/>
<evidence type="ECO:0000256" key="1">
    <source>
        <dbReference type="SAM" id="MobiDB-lite"/>
    </source>
</evidence>
<dbReference type="Gene3D" id="3.40.50.300">
    <property type="entry name" value="P-loop containing nucleotide triphosphate hydrolases"/>
    <property type="match status" value="1"/>
</dbReference>
<dbReference type="EMBL" id="MN738898">
    <property type="protein sequence ID" value="QHT30416.1"/>
    <property type="molecule type" value="Genomic_DNA"/>
</dbReference>
<evidence type="ECO:0000313" key="4">
    <source>
        <dbReference type="EMBL" id="QHT30416.1"/>
    </source>
</evidence>